<dbReference type="CDD" id="cd20525">
    <property type="entry name" value="CYCLIN_CCNH_rpt2"/>
    <property type="match status" value="1"/>
</dbReference>
<evidence type="ECO:0000256" key="4">
    <source>
        <dbReference type="ARBA" id="ARBA00023306"/>
    </source>
</evidence>
<accession>A0A9P0L9M8</accession>
<dbReference type="InterPro" id="IPR013763">
    <property type="entry name" value="Cyclin-like_dom"/>
</dbReference>
<dbReference type="NCBIfam" id="TIGR00569">
    <property type="entry name" value="ccl1"/>
    <property type="match status" value="1"/>
</dbReference>
<keyword evidence="4" id="KW-0131">Cell cycle</keyword>
<organism evidence="9 10">
    <name type="scientific">Acanthoscelides obtectus</name>
    <name type="common">Bean weevil</name>
    <name type="synonym">Bruchus obtectus</name>
    <dbReference type="NCBI Taxonomy" id="200917"/>
    <lineage>
        <taxon>Eukaryota</taxon>
        <taxon>Metazoa</taxon>
        <taxon>Ecdysozoa</taxon>
        <taxon>Arthropoda</taxon>
        <taxon>Hexapoda</taxon>
        <taxon>Insecta</taxon>
        <taxon>Pterygota</taxon>
        <taxon>Neoptera</taxon>
        <taxon>Endopterygota</taxon>
        <taxon>Coleoptera</taxon>
        <taxon>Polyphaga</taxon>
        <taxon>Cucujiformia</taxon>
        <taxon>Chrysomeloidea</taxon>
        <taxon>Chrysomelidae</taxon>
        <taxon>Bruchinae</taxon>
        <taxon>Bruchini</taxon>
        <taxon>Acanthoscelides</taxon>
    </lineage>
</organism>
<keyword evidence="3 7" id="KW-0195">Cyclin</keyword>
<name>A0A9P0L9M8_ACAOB</name>
<evidence type="ECO:0000259" key="8">
    <source>
        <dbReference type="SMART" id="SM00385"/>
    </source>
</evidence>
<dbReference type="SMART" id="SM00385">
    <property type="entry name" value="CYCLIN"/>
    <property type="match status" value="2"/>
</dbReference>
<dbReference type="FunFam" id="1.10.472.10:FF:000088">
    <property type="entry name" value="Cyclin-H"/>
    <property type="match status" value="1"/>
</dbReference>
<gene>
    <name evidence="9" type="ORF">ACAOBT_LOCUS18762</name>
</gene>
<dbReference type="InterPro" id="IPR031658">
    <property type="entry name" value="Cyclin_C_2"/>
</dbReference>
<dbReference type="FunFam" id="1.10.472.10:FF:000029">
    <property type="entry name" value="Cyclin h"/>
    <property type="match status" value="1"/>
</dbReference>
<protein>
    <recommendedName>
        <fullName evidence="2">Cyclin-H</fullName>
    </recommendedName>
</protein>
<comment type="function">
    <text evidence="5">Regulates CDK7, the catalytic subunit of the CDK-activating kinase (CAK) enzymatic complex. CAK activates the cyclin-associated kinases CDK1, CDK2, CDK4 and CDK6 by threonine phosphorylation. CAK complexed to the core-TFIIH basal transcription factor activates RNA polymerase II by serine phosphorylation of the repetitive C-terminal domain (CTD) of its large subunit (POLR2A), allowing its escape from the promoter and elongation of the transcripts. Involved in cell cycle control and in RNA transcription by RNA polymerase II. Its expression and activity are constant throughout the cell cycle.</text>
</comment>
<feature type="domain" description="Cyclin-like" evidence="8">
    <location>
        <begin position="95"/>
        <end position="182"/>
    </location>
</feature>
<dbReference type="PANTHER" id="PTHR10026">
    <property type="entry name" value="CYCLIN"/>
    <property type="match status" value="1"/>
</dbReference>
<dbReference type="GO" id="GO:0070985">
    <property type="term" value="C:transcription factor TFIIK complex"/>
    <property type="evidence" value="ECO:0007669"/>
    <property type="project" value="InterPro"/>
</dbReference>
<comment type="similarity">
    <text evidence="1">Belongs to the cyclin family. Cyclin C subfamily.</text>
</comment>
<feature type="domain" description="Cyclin-like" evidence="8">
    <location>
        <begin position="199"/>
        <end position="286"/>
    </location>
</feature>
<dbReference type="Proteomes" id="UP001152888">
    <property type="component" value="Unassembled WGS sequence"/>
</dbReference>
<dbReference type="Gene3D" id="1.10.472.10">
    <property type="entry name" value="Cyclin-like"/>
    <property type="match status" value="2"/>
</dbReference>
<dbReference type="Pfam" id="PF00134">
    <property type="entry name" value="Cyclin_N"/>
    <property type="match status" value="1"/>
</dbReference>
<sequence length="363" mass="41897">MLYSVCCQCQKDNLKKHSKSKQFSNTFLYVSDKMFAASTQCKHWMFSSEEELNKLRDLANAKHIQVYGKNIDPATKYDFFLTPEEEKIMVKRYELHLRDFCKRFQPAMPRCVVGTAFHYFKRFYINNSVMNYHPKEIMVTCIYLACKVEEFNVSIQQFVANIKGDREKATDIILNNELLLMEQLNFHLSIHNPFRPVEGLLIDIKTRCSLHDPERLRPGTEHFLERALLTDAVLLYSPSQVALAAILHAASKLQENLDSYVTDTLFGEDGRGKLEDLIDAVRGIRSMVKLADAVPDRNQQKILDKKLDKCRNPENNPDSEIYKKKMLAMLNEDDDLYGVISEQNYSMDNSALNMSIPTSPQVA</sequence>
<dbReference type="OrthoDB" id="340962at2759"/>
<reference evidence="9" key="1">
    <citation type="submission" date="2022-03" db="EMBL/GenBank/DDBJ databases">
        <authorList>
            <person name="Sayadi A."/>
        </authorList>
    </citation>
    <scope>NUCLEOTIDE SEQUENCE</scope>
</reference>
<keyword evidence="10" id="KW-1185">Reference proteome</keyword>
<evidence type="ECO:0000313" key="10">
    <source>
        <dbReference type="Proteomes" id="UP001152888"/>
    </source>
</evidence>
<dbReference type="GO" id="GO:0006351">
    <property type="term" value="P:DNA-templated transcription"/>
    <property type="evidence" value="ECO:0007669"/>
    <property type="project" value="InterPro"/>
</dbReference>
<dbReference type="InterPro" id="IPR043198">
    <property type="entry name" value="Cyclin/Ssn8"/>
</dbReference>
<dbReference type="InterPro" id="IPR027081">
    <property type="entry name" value="CyclinH/Ccl1"/>
</dbReference>
<evidence type="ECO:0000256" key="6">
    <source>
        <dbReference type="ARBA" id="ARBA00026042"/>
    </source>
</evidence>
<dbReference type="InterPro" id="IPR036915">
    <property type="entry name" value="Cyclin-like_sf"/>
</dbReference>
<evidence type="ECO:0000256" key="7">
    <source>
        <dbReference type="RuleBase" id="RU000383"/>
    </source>
</evidence>
<evidence type="ECO:0000256" key="2">
    <source>
        <dbReference type="ARBA" id="ARBA00019496"/>
    </source>
</evidence>
<dbReference type="SUPFAM" id="SSF47954">
    <property type="entry name" value="Cyclin-like"/>
    <property type="match status" value="2"/>
</dbReference>
<comment type="subunit">
    <text evidence="6">Associates primarily with CDK7 and MAT1 to form the CAK complex. CAK can further associate with the core-TFIIH to form the TFIIH basal transcription factor.</text>
</comment>
<comment type="caution">
    <text evidence="9">The sequence shown here is derived from an EMBL/GenBank/DDBJ whole genome shotgun (WGS) entry which is preliminary data.</text>
</comment>
<evidence type="ECO:0000313" key="9">
    <source>
        <dbReference type="EMBL" id="CAH1988966.1"/>
    </source>
</evidence>
<evidence type="ECO:0000256" key="1">
    <source>
        <dbReference type="ARBA" id="ARBA00008638"/>
    </source>
</evidence>
<evidence type="ECO:0000256" key="3">
    <source>
        <dbReference type="ARBA" id="ARBA00023127"/>
    </source>
</evidence>
<dbReference type="InterPro" id="IPR006671">
    <property type="entry name" value="Cyclin_N"/>
</dbReference>
<dbReference type="GO" id="GO:0016538">
    <property type="term" value="F:cyclin-dependent protein serine/threonine kinase regulator activity"/>
    <property type="evidence" value="ECO:0007669"/>
    <property type="project" value="InterPro"/>
</dbReference>
<dbReference type="Pfam" id="PF16899">
    <property type="entry name" value="Cyclin_C_2"/>
    <property type="match status" value="1"/>
</dbReference>
<dbReference type="GO" id="GO:0006357">
    <property type="term" value="P:regulation of transcription by RNA polymerase II"/>
    <property type="evidence" value="ECO:0007669"/>
    <property type="project" value="InterPro"/>
</dbReference>
<evidence type="ECO:0000256" key="5">
    <source>
        <dbReference type="ARBA" id="ARBA00025343"/>
    </source>
</evidence>
<dbReference type="EMBL" id="CAKOFQ010007054">
    <property type="protein sequence ID" value="CAH1988966.1"/>
    <property type="molecule type" value="Genomic_DNA"/>
</dbReference>
<proteinExistence type="inferred from homology"/>
<dbReference type="AlphaFoldDB" id="A0A9P0L9M8"/>
<dbReference type="CDD" id="cd20524">
    <property type="entry name" value="CYCLIN_CCNH_rpt1"/>
    <property type="match status" value="1"/>
</dbReference>